<feature type="region of interest" description="Disordered" evidence="1">
    <location>
        <begin position="32"/>
        <end position="57"/>
    </location>
</feature>
<reference evidence="2 3" key="1">
    <citation type="journal article" date="2018" name="G3 (Bethesda)">
        <title>Phylogenetic and Phylogenomic Definition of Rhizopus Species.</title>
        <authorList>
            <person name="Gryganskyi A.P."/>
            <person name="Golan J."/>
            <person name="Dolatabadi S."/>
            <person name="Mondo S."/>
            <person name="Robb S."/>
            <person name="Idnurm A."/>
            <person name="Muszewska A."/>
            <person name="Steczkiewicz K."/>
            <person name="Masonjones S."/>
            <person name="Liao H.L."/>
            <person name="Gajdeczka M.T."/>
            <person name="Anike F."/>
            <person name="Vuek A."/>
            <person name="Anishchenko I.M."/>
            <person name="Voigt K."/>
            <person name="de Hoog G.S."/>
            <person name="Smith M.E."/>
            <person name="Heitman J."/>
            <person name="Vilgalys R."/>
            <person name="Stajich J.E."/>
        </authorList>
    </citation>
    <scope>NUCLEOTIDE SEQUENCE [LARGE SCALE GENOMIC DNA]</scope>
    <source>
        <strain evidence="2 3">LSU 92-RS-03</strain>
    </source>
</reference>
<sequence length="212" mass="24270">MSPLSWINFADMNSAEMKQVMNQASRYFETRTEDKNVEPSHHLENKAHSTNTAQQEKINERSQSLRDLFFNKQILFCREDSRAAHVLYILAAFANLLCQQPDLINNLVFIIICSSQVPSHELEAVPEIVRQINQLYGTTGFVPVHFYHQEIDQDELLAFMNAAHIGLCLTESSVQEFSHQTGHPRKSVFVPEPSNIPRLTEALQNAFMNLVK</sequence>
<dbReference type="GO" id="GO:0003825">
    <property type="term" value="F:alpha,alpha-trehalose-phosphate synthase (UDP-forming) activity"/>
    <property type="evidence" value="ECO:0007669"/>
    <property type="project" value="TreeGrafter"/>
</dbReference>
<dbReference type="STRING" id="4846.A0A367IUJ2"/>
<dbReference type="SUPFAM" id="SSF53756">
    <property type="entry name" value="UDP-Glycosyltransferase/glycogen phosphorylase"/>
    <property type="match status" value="1"/>
</dbReference>
<organism evidence="2 3">
    <name type="scientific">Rhizopus stolonifer</name>
    <name type="common">Rhizopus nigricans</name>
    <dbReference type="NCBI Taxonomy" id="4846"/>
    <lineage>
        <taxon>Eukaryota</taxon>
        <taxon>Fungi</taxon>
        <taxon>Fungi incertae sedis</taxon>
        <taxon>Mucoromycota</taxon>
        <taxon>Mucoromycotina</taxon>
        <taxon>Mucoromycetes</taxon>
        <taxon>Mucorales</taxon>
        <taxon>Mucorineae</taxon>
        <taxon>Rhizopodaceae</taxon>
        <taxon>Rhizopus</taxon>
    </lineage>
</organism>
<dbReference type="InterPro" id="IPR001830">
    <property type="entry name" value="Glyco_trans_20"/>
</dbReference>
<dbReference type="PANTHER" id="PTHR10788">
    <property type="entry name" value="TREHALOSE-6-PHOSPHATE SYNTHASE"/>
    <property type="match status" value="1"/>
</dbReference>
<dbReference type="GO" id="GO:0004805">
    <property type="term" value="F:trehalose-phosphatase activity"/>
    <property type="evidence" value="ECO:0007669"/>
    <property type="project" value="TreeGrafter"/>
</dbReference>
<dbReference type="GO" id="GO:0005992">
    <property type="term" value="P:trehalose biosynthetic process"/>
    <property type="evidence" value="ECO:0007669"/>
    <property type="project" value="InterPro"/>
</dbReference>
<dbReference type="Pfam" id="PF00982">
    <property type="entry name" value="Glyco_transf_20"/>
    <property type="match status" value="1"/>
</dbReference>
<dbReference type="Proteomes" id="UP000253551">
    <property type="component" value="Unassembled WGS sequence"/>
</dbReference>
<name>A0A367IUJ2_RHIST</name>
<feature type="compositionally biased region" description="Basic and acidic residues" evidence="1">
    <location>
        <begin position="32"/>
        <end position="47"/>
    </location>
</feature>
<dbReference type="AlphaFoldDB" id="A0A367IUJ2"/>
<protein>
    <submittedName>
        <fullName evidence="2">Threalose-6-phosphate phosphatase</fullName>
    </submittedName>
</protein>
<proteinExistence type="predicted"/>
<evidence type="ECO:0000256" key="1">
    <source>
        <dbReference type="SAM" id="MobiDB-lite"/>
    </source>
</evidence>
<gene>
    <name evidence="2" type="primary">TPS2_4</name>
    <name evidence="2" type="ORF">CU098_007854</name>
</gene>
<evidence type="ECO:0000313" key="3">
    <source>
        <dbReference type="Proteomes" id="UP000253551"/>
    </source>
</evidence>
<dbReference type="GO" id="GO:0005829">
    <property type="term" value="C:cytosol"/>
    <property type="evidence" value="ECO:0007669"/>
    <property type="project" value="TreeGrafter"/>
</dbReference>
<dbReference type="GO" id="GO:0005946">
    <property type="term" value="C:alpha,alpha-trehalose-phosphate synthase complex (UDP-forming)"/>
    <property type="evidence" value="ECO:0007669"/>
    <property type="project" value="TreeGrafter"/>
</dbReference>
<dbReference type="Gene3D" id="3.40.50.2000">
    <property type="entry name" value="Glycogen Phosphorylase B"/>
    <property type="match status" value="1"/>
</dbReference>
<comment type="caution">
    <text evidence="2">The sequence shown here is derived from an EMBL/GenBank/DDBJ whole genome shotgun (WGS) entry which is preliminary data.</text>
</comment>
<dbReference type="EMBL" id="PJQM01005554">
    <property type="protein sequence ID" value="RCH81363.1"/>
    <property type="molecule type" value="Genomic_DNA"/>
</dbReference>
<evidence type="ECO:0000313" key="2">
    <source>
        <dbReference type="EMBL" id="RCH81363.1"/>
    </source>
</evidence>
<keyword evidence="3" id="KW-1185">Reference proteome</keyword>
<dbReference type="PANTHER" id="PTHR10788:SF123">
    <property type="entry name" value="TREHALOSE-PHOSPHATASE"/>
    <property type="match status" value="1"/>
</dbReference>
<dbReference type="OrthoDB" id="2262329at2759"/>
<accession>A0A367IUJ2</accession>